<dbReference type="InterPro" id="IPR016187">
    <property type="entry name" value="CTDL_fold"/>
</dbReference>
<name>A0ABM0ZTY7_ECHTE</name>
<evidence type="ECO:0000256" key="3">
    <source>
        <dbReference type="SAM" id="MobiDB-lite"/>
    </source>
</evidence>
<evidence type="ECO:0000313" key="6">
    <source>
        <dbReference type="Proteomes" id="UP000694863"/>
    </source>
</evidence>
<dbReference type="GeneID" id="101656351"/>
<evidence type="ECO:0000256" key="2">
    <source>
        <dbReference type="ARBA" id="ARBA00022734"/>
    </source>
</evidence>
<gene>
    <name evidence="7" type="primary">CD69</name>
</gene>
<feature type="domain" description="C-type lectin" evidence="5">
    <location>
        <begin position="92"/>
        <end position="195"/>
    </location>
</feature>
<dbReference type="InterPro" id="IPR050828">
    <property type="entry name" value="C-type_lectin/matrix_domain"/>
</dbReference>
<accession>A0ABM0ZTY7</accession>
<dbReference type="CDD" id="cd03593">
    <property type="entry name" value="CLECT_NK_receptors_like"/>
    <property type="match status" value="1"/>
</dbReference>
<dbReference type="Gene3D" id="3.10.100.10">
    <property type="entry name" value="Mannose-Binding Protein A, subunit A"/>
    <property type="match status" value="1"/>
</dbReference>
<comment type="subcellular location">
    <subcellularLocation>
        <location evidence="1">Cell membrane</location>
        <topology evidence="1">Single-pass type II membrane protein</topology>
    </subcellularLocation>
</comment>
<dbReference type="Pfam" id="PF00059">
    <property type="entry name" value="Lectin_C"/>
    <property type="match status" value="1"/>
</dbReference>
<proteinExistence type="predicted"/>
<dbReference type="SUPFAM" id="SSF56436">
    <property type="entry name" value="C-type lectin-like"/>
    <property type="match status" value="1"/>
</dbReference>
<organism evidence="6 7">
    <name type="scientific">Echinops telfairi</name>
    <name type="common">Lesser hedgehog tenrec</name>
    <dbReference type="NCBI Taxonomy" id="9371"/>
    <lineage>
        <taxon>Eukaryota</taxon>
        <taxon>Metazoa</taxon>
        <taxon>Chordata</taxon>
        <taxon>Craniata</taxon>
        <taxon>Vertebrata</taxon>
        <taxon>Euteleostomi</taxon>
        <taxon>Mammalia</taxon>
        <taxon>Eutheria</taxon>
        <taxon>Afrotheria</taxon>
        <taxon>Tenrecidae</taxon>
        <taxon>Tenrecinae</taxon>
        <taxon>Echinops</taxon>
    </lineage>
</organism>
<evidence type="ECO:0000259" key="5">
    <source>
        <dbReference type="PROSITE" id="PS50041"/>
    </source>
</evidence>
<keyword evidence="6" id="KW-1185">Reference proteome</keyword>
<feature type="transmembrane region" description="Helical" evidence="4">
    <location>
        <begin position="39"/>
        <end position="62"/>
    </location>
</feature>
<dbReference type="SMART" id="SM00034">
    <property type="entry name" value="CLECT"/>
    <property type="match status" value="1"/>
</dbReference>
<feature type="compositionally biased region" description="Polar residues" evidence="3">
    <location>
        <begin position="1"/>
        <end position="29"/>
    </location>
</feature>
<dbReference type="PROSITE" id="PS50041">
    <property type="entry name" value="C_TYPE_LECTIN_2"/>
    <property type="match status" value="1"/>
</dbReference>
<evidence type="ECO:0000313" key="7">
    <source>
        <dbReference type="RefSeq" id="XP_012863988.2"/>
    </source>
</evidence>
<sequence length="200" mass="22045">MIPEDSSMTENSSLHPEKGQQSNATSSHFSTHHEGSLQVPIPCAVVTVVIITILSIALIALIEGQYNCPGHSTALVPSDSPASPCSAGWIGSQKKCYHLSTKRSNWTMAQGYCSEHGATLALLDSEKEMIFLKQYMSGLEHWIGMNNETGQTWKWSNGRELNNRSSEMESGNCPFFNTTDVSSTACQRRLHWICSKPSHQ</sequence>
<dbReference type="Proteomes" id="UP000694863">
    <property type="component" value="Unplaced"/>
</dbReference>
<feature type="region of interest" description="Disordered" evidence="3">
    <location>
        <begin position="1"/>
        <end position="31"/>
    </location>
</feature>
<keyword evidence="4" id="KW-0472">Membrane</keyword>
<dbReference type="PANTHER" id="PTHR45710">
    <property type="entry name" value="C-TYPE LECTIN DOMAIN-CONTAINING PROTEIN 180"/>
    <property type="match status" value="1"/>
</dbReference>
<dbReference type="InterPro" id="IPR033992">
    <property type="entry name" value="NKR-like_CTLD"/>
</dbReference>
<dbReference type="PANTHER" id="PTHR45710:SF31">
    <property type="entry name" value="EARLY ACTIVATION ANTIGEN CD69"/>
    <property type="match status" value="1"/>
</dbReference>
<dbReference type="InterPro" id="IPR016186">
    <property type="entry name" value="C-type_lectin-like/link_sf"/>
</dbReference>
<evidence type="ECO:0000256" key="1">
    <source>
        <dbReference type="ARBA" id="ARBA00004401"/>
    </source>
</evidence>
<protein>
    <submittedName>
        <fullName evidence="7">Early activation antigen CD69</fullName>
    </submittedName>
</protein>
<evidence type="ECO:0000256" key="4">
    <source>
        <dbReference type="SAM" id="Phobius"/>
    </source>
</evidence>
<reference evidence="7" key="1">
    <citation type="submission" date="2025-08" db="UniProtKB">
        <authorList>
            <consortium name="RefSeq"/>
        </authorList>
    </citation>
    <scope>IDENTIFICATION</scope>
</reference>
<keyword evidence="4" id="KW-1133">Transmembrane helix</keyword>
<keyword evidence="2" id="KW-0430">Lectin</keyword>
<dbReference type="InterPro" id="IPR001304">
    <property type="entry name" value="C-type_lectin-like"/>
</dbReference>
<keyword evidence="4" id="KW-0812">Transmembrane</keyword>
<dbReference type="RefSeq" id="XP_012863988.2">
    <property type="nucleotide sequence ID" value="XM_013008534.3"/>
</dbReference>